<feature type="domain" description="4Fe-4S ferredoxin-type" evidence="7">
    <location>
        <begin position="338"/>
        <end position="367"/>
    </location>
</feature>
<dbReference type="InterPro" id="IPR036197">
    <property type="entry name" value="NarG-like_sf"/>
</dbReference>
<dbReference type="Pfam" id="PF13187">
    <property type="entry name" value="Fer4_9"/>
    <property type="match status" value="1"/>
</dbReference>
<feature type="transmembrane region" description="Helical" evidence="6">
    <location>
        <begin position="12"/>
        <end position="31"/>
    </location>
</feature>
<organism evidence="8">
    <name type="scientific">marine sediment metagenome</name>
    <dbReference type="NCBI Taxonomy" id="412755"/>
    <lineage>
        <taxon>unclassified sequences</taxon>
        <taxon>metagenomes</taxon>
        <taxon>ecological metagenomes</taxon>
    </lineage>
</organism>
<dbReference type="InterPro" id="IPR004017">
    <property type="entry name" value="Cys_rich_dom"/>
</dbReference>
<evidence type="ECO:0000313" key="8">
    <source>
        <dbReference type="EMBL" id="KKL47367.1"/>
    </source>
</evidence>
<evidence type="ECO:0000259" key="7">
    <source>
        <dbReference type="PROSITE" id="PS51379"/>
    </source>
</evidence>
<dbReference type="PANTHER" id="PTHR43255:SF1">
    <property type="entry name" value="IRON-SULFUR-BINDING OXIDOREDUCTASE FADF-RELATED"/>
    <property type="match status" value="1"/>
</dbReference>
<evidence type="ECO:0000256" key="6">
    <source>
        <dbReference type="SAM" id="Phobius"/>
    </source>
</evidence>
<comment type="caution">
    <text evidence="8">The sequence shown here is derived from an EMBL/GenBank/DDBJ whole genome shotgun (WGS) entry which is preliminary data.</text>
</comment>
<gene>
    <name evidence="8" type="ORF">LCGC14_2336250</name>
</gene>
<dbReference type="InterPro" id="IPR051460">
    <property type="entry name" value="HdrC_iron-sulfur_subunit"/>
</dbReference>
<dbReference type="InterPro" id="IPR009051">
    <property type="entry name" value="Helical_ferredxn"/>
</dbReference>
<dbReference type="PROSITE" id="PS51379">
    <property type="entry name" value="4FE4S_FER_2"/>
    <property type="match status" value="2"/>
</dbReference>
<keyword evidence="6" id="KW-1133">Transmembrane helix</keyword>
<dbReference type="GO" id="GO:0016491">
    <property type="term" value="F:oxidoreductase activity"/>
    <property type="evidence" value="ECO:0007669"/>
    <property type="project" value="UniProtKB-KW"/>
</dbReference>
<dbReference type="Gene3D" id="1.10.1060.10">
    <property type="entry name" value="Alpha-helical ferredoxin"/>
    <property type="match status" value="1"/>
</dbReference>
<feature type="domain" description="4Fe-4S ferredoxin-type" evidence="7">
    <location>
        <begin position="275"/>
        <end position="306"/>
    </location>
</feature>
<dbReference type="GO" id="GO:0051539">
    <property type="term" value="F:4 iron, 4 sulfur cluster binding"/>
    <property type="evidence" value="ECO:0007669"/>
    <property type="project" value="UniProtKB-KW"/>
</dbReference>
<dbReference type="InterPro" id="IPR017896">
    <property type="entry name" value="4Fe4S_Fe-S-bd"/>
</dbReference>
<dbReference type="GO" id="GO:0046872">
    <property type="term" value="F:metal ion binding"/>
    <property type="evidence" value="ECO:0007669"/>
    <property type="project" value="UniProtKB-KW"/>
</dbReference>
<dbReference type="PANTHER" id="PTHR43255">
    <property type="entry name" value="IRON-SULFUR-BINDING OXIDOREDUCTASE FADF-RELATED-RELATED"/>
    <property type="match status" value="1"/>
</dbReference>
<evidence type="ECO:0000256" key="1">
    <source>
        <dbReference type="ARBA" id="ARBA00022485"/>
    </source>
</evidence>
<reference evidence="8" key="1">
    <citation type="journal article" date="2015" name="Nature">
        <title>Complex archaea that bridge the gap between prokaryotes and eukaryotes.</title>
        <authorList>
            <person name="Spang A."/>
            <person name="Saw J.H."/>
            <person name="Jorgensen S.L."/>
            <person name="Zaremba-Niedzwiedzka K."/>
            <person name="Martijn J."/>
            <person name="Lind A.E."/>
            <person name="van Eijk R."/>
            <person name="Schleper C."/>
            <person name="Guy L."/>
            <person name="Ettema T.J."/>
        </authorList>
    </citation>
    <scope>NUCLEOTIDE SEQUENCE</scope>
</reference>
<name>A0A0F9F8F3_9ZZZZ</name>
<evidence type="ECO:0000256" key="4">
    <source>
        <dbReference type="ARBA" id="ARBA00023004"/>
    </source>
</evidence>
<evidence type="ECO:0000256" key="2">
    <source>
        <dbReference type="ARBA" id="ARBA00022723"/>
    </source>
</evidence>
<evidence type="ECO:0000256" key="5">
    <source>
        <dbReference type="ARBA" id="ARBA00023014"/>
    </source>
</evidence>
<feature type="transmembrane region" description="Helical" evidence="6">
    <location>
        <begin position="122"/>
        <end position="141"/>
    </location>
</feature>
<sequence>RMAPSTEFPGNLFYAITFFGLIAFFLYSAGIRYRWFLRGQWVNRFSEPIRRGLGLIPFVLGNTRVARRKYWYSGTLHSLIFWGFVVLQVRTLNFLLNGIHEDASLQSLLGDVYTGFRPVMEVFSLLVIVGTLMAAWQRFFWRPQRMTLNIDGWIILGLIAWLMVTDIFTNSAAIALGHLDNPEFSFVAYGFAELWGGIGFTGQGLELFHVAWWYAHLVDFLVFLVYLPYSKHSHVLTIVPNVFFRSLQPSGVLQPIKDFETAESFGVGKVEQFTWKQMLDSYTCTECGRCTAACPANLTGKALSPKQIIIDIRHLMEEQVPALSPTTHRPEQPTPLIDEVGFDPIWDCVTCGACVEECPVFIEHVPTIMDMRRYLVMEESKMPETAQAVLTQLEQRGHPWRGTQLTRTTWIEEMATDGVEIPMFDGSQEYLFWVGCSGALQERNVKVTKATARLLLEAGVSFGVLGNEEGCSGDPARRLGNEYLYQMQAQGNIDVFKAKGVQKILTMCPHCFNTMEHEYPQLDGRFEVLHHSVFLEQLVAQGKLPRQVGVNGLSEKSVTYH</sequence>
<protein>
    <recommendedName>
        <fullName evidence="7">4Fe-4S ferredoxin-type domain-containing protein</fullName>
    </recommendedName>
</protein>
<dbReference type="Gene3D" id="1.20.950.20">
    <property type="entry name" value="Transmembrane di-heme cytochromes, Chain C"/>
    <property type="match status" value="1"/>
</dbReference>
<keyword evidence="1" id="KW-0004">4Fe-4S</keyword>
<keyword evidence="6" id="KW-0812">Transmembrane</keyword>
<feature type="transmembrane region" description="Helical" evidence="6">
    <location>
        <begin position="211"/>
        <end position="229"/>
    </location>
</feature>
<keyword evidence="4" id="KW-0408">Iron</keyword>
<dbReference type="PROSITE" id="PS00198">
    <property type="entry name" value="4FE4S_FER_1"/>
    <property type="match status" value="2"/>
</dbReference>
<feature type="transmembrane region" description="Helical" evidence="6">
    <location>
        <begin position="153"/>
        <end position="176"/>
    </location>
</feature>
<dbReference type="AlphaFoldDB" id="A0A0F9F8F3"/>
<dbReference type="EMBL" id="LAZR01033692">
    <property type="protein sequence ID" value="KKL47367.1"/>
    <property type="molecule type" value="Genomic_DNA"/>
</dbReference>
<feature type="transmembrane region" description="Helical" evidence="6">
    <location>
        <begin position="70"/>
        <end position="89"/>
    </location>
</feature>
<keyword evidence="3" id="KW-0560">Oxidoreductase</keyword>
<feature type="non-terminal residue" evidence="8">
    <location>
        <position position="1"/>
    </location>
</feature>
<keyword evidence="5" id="KW-0411">Iron-sulfur</keyword>
<keyword evidence="6" id="KW-0472">Membrane</keyword>
<dbReference type="SUPFAM" id="SSF46548">
    <property type="entry name" value="alpha-helical ferredoxin"/>
    <property type="match status" value="1"/>
</dbReference>
<keyword evidence="2" id="KW-0479">Metal-binding</keyword>
<feature type="non-terminal residue" evidence="8">
    <location>
        <position position="561"/>
    </location>
</feature>
<accession>A0A0F9F8F3</accession>
<dbReference type="InterPro" id="IPR017900">
    <property type="entry name" value="4Fe4S_Fe_S_CS"/>
</dbReference>
<dbReference type="Pfam" id="PF02754">
    <property type="entry name" value="CCG"/>
    <property type="match status" value="1"/>
</dbReference>
<proteinExistence type="predicted"/>
<dbReference type="SUPFAM" id="SSF103501">
    <property type="entry name" value="Respiratory nitrate reductase 1 gamma chain"/>
    <property type="match status" value="1"/>
</dbReference>
<dbReference type="GO" id="GO:0005886">
    <property type="term" value="C:plasma membrane"/>
    <property type="evidence" value="ECO:0007669"/>
    <property type="project" value="TreeGrafter"/>
</dbReference>
<evidence type="ECO:0000256" key="3">
    <source>
        <dbReference type="ARBA" id="ARBA00023002"/>
    </source>
</evidence>